<feature type="transmembrane region" description="Helical" evidence="1">
    <location>
        <begin position="142"/>
        <end position="166"/>
    </location>
</feature>
<keyword evidence="1" id="KW-1133">Transmembrane helix</keyword>
<reference evidence="3 4" key="1">
    <citation type="journal article" date="2011" name="J. Bacteriol.">
        <title>Draft genome of the psychrotolerant acidophile Acidithiobacillus ferrivorans SS3.</title>
        <authorList>
            <person name="Liljeqvist M."/>
            <person name="Valdes J."/>
            <person name="Holmes D.S."/>
            <person name="Dopson M."/>
        </authorList>
    </citation>
    <scope>NUCLEOTIDE SEQUENCE [LARGE SCALE GENOMIC DNA]</scope>
    <source>
        <strain evidence="3 4">SS3</strain>
    </source>
</reference>
<evidence type="ECO:0000259" key="2">
    <source>
        <dbReference type="PROSITE" id="PS50108"/>
    </source>
</evidence>
<evidence type="ECO:0000313" key="3">
    <source>
        <dbReference type="EMBL" id="AEM49037.1"/>
    </source>
</evidence>
<dbReference type="EMBL" id="CP002985">
    <property type="protein sequence ID" value="AEM49037.1"/>
    <property type="molecule type" value="Genomic_DNA"/>
</dbReference>
<keyword evidence="1" id="KW-0812">Transmembrane</keyword>
<dbReference type="eggNOG" id="ENOG503142H">
    <property type="taxonomic scope" value="Bacteria"/>
</dbReference>
<dbReference type="AlphaFoldDB" id="G0JTS2"/>
<evidence type="ECO:0000313" key="4">
    <source>
        <dbReference type="Proteomes" id="UP000009220"/>
    </source>
</evidence>
<protein>
    <recommendedName>
        <fullName evidence="2">CRIB domain-containing protein</fullName>
    </recommendedName>
</protein>
<keyword evidence="1" id="KW-0472">Membrane</keyword>
<dbReference type="InterPro" id="IPR000095">
    <property type="entry name" value="CRIB_dom"/>
</dbReference>
<dbReference type="STRING" id="743299.Acife_2963"/>
<gene>
    <name evidence="3" type="ORF">Acife_2963</name>
</gene>
<evidence type="ECO:0000256" key="1">
    <source>
        <dbReference type="SAM" id="Phobius"/>
    </source>
</evidence>
<feature type="transmembrane region" description="Helical" evidence="1">
    <location>
        <begin position="178"/>
        <end position="200"/>
    </location>
</feature>
<feature type="transmembrane region" description="Helical" evidence="1">
    <location>
        <begin position="54"/>
        <end position="75"/>
    </location>
</feature>
<dbReference type="KEGG" id="afi:Acife_2963"/>
<feature type="domain" description="CRIB" evidence="2">
    <location>
        <begin position="6"/>
        <end position="19"/>
    </location>
</feature>
<dbReference type="RefSeq" id="WP_014030279.1">
    <property type="nucleotide sequence ID" value="NC_015942.1"/>
</dbReference>
<name>G0JTS2_9PROT</name>
<sequence>MDYLRIGTPSNIVHLIHPGLVPGLKALNLEYTYAEVRIGCIGSRPLPKLPEEVWVLNALVAVNVIGCSGASANALKGMSAKHISDLYGLSHDETEGLRILLQKTKEHSGRWSRMYYFLDCVLGRQQHRARIRREQRTPISKVPVLLLAGTPIFLGLFVIDWCIGYLVSSLSLPVSQTWLLAIALLILPFFLIRPAVRLLIRTPFGLTVKYWYHRVH</sequence>
<organism evidence="3 4">
    <name type="scientific">Acidithiobacillus ferrivorans SS3</name>
    <dbReference type="NCBI Taxonomy" id="743299"/>
    <lineage>
        <taxon>Bacteria</taxon>
        <taxon>Pseudomonadati</taxon>
        <taxon>Pseudomonadota</taxon>
        <taxon>Acidithiobacillia</taxon>
        <taxon>Acidithiobacillales</taxon>
        <taxon>Acidithiobacillaceae</taxon>
        <taxon>Acidithiobacillus</taxon>
    </lineage>
</organism>
<proteinExistence type="predicted"/>
<dbReference type="PROSITE" id="PS50108">
    <property type="entry name" value="CRIB"/>
    <property type="match status" value="1"/>
</dbReference>
<dbReference type="HOGENOM" id="CLU_1275418_0_0_6"/>
<dbReference type="Proteomes" id="UP000009220">
    <property type="component" value="Chromosome"/>
</dbReference>
<accession>G0JTS2</accession>